<dbReference type="GO" id="GO:0003777">
    <property type="term" value="F:microtubule motor activity"/>
    <property type="evidence" value="ECO:0007669"/>
    <property type="project" value="InterPro"/>
</dbReference>
<comment type="subcellular location">
    <subcellularLocation>
        <location evidence="1">Cytoplasm</location>
        <location evidence="1">Cytoskeleton</location>
    </subcellularLocation>
</comment>
<dbReference type="InterPro" id="IPR001752">
    <property type="entry name" value="Kinesin_motor_dom"/>
</dbReference>
<dbReference type="PANTHER" id="PTHR24115">
    <property type="entry name" value="KINESIN-RELATED"/>
    <property type="match status" value="1"/>
</dbReference>
<dbReference type="InterPro" id="IPR027417">
    <property type="entry name" value="P-loop_NTPase"/>
</dbReference>
<dbReference type="GO" id="GO:0005871">
    <property type="term" value="C:kinesin complex"/>
    <property type="evidence" value="ECO:0007669"/>
    <property type="project" value="TreeGrafter"/>
</dbReference>
<dbReference type="EnsemblMetazoa" id="GPPI013518-RA">
    <property type="protein sequence ID" value="GPPI013518-PA"/>
    <property type="gene ID" value="GPPI013518"/>
</dbReference>
<evidence type="ECO:0000256" key="3">
    <source>
        <dbReference type="ARBA" id="ARBA00022840"/>
    </source>
</evidence>
<dbReference type="GO" id="GO:0016887">
    <property type="term" value="F:ATP hydrolysis activity"/>
    <property type="evidence" value="ECO:0007669"/>
    <property type="project" value="TreeGrafter"/>
</dbReference>
<evidence type="ECO:0000256" key="2">
    <source>
        <dbReference type="ARBA" id="ARBA00022741"/>
    </source>
</evidence>
<dbReference type="InterPro" id="IPR036961">
    <property type="entry name" value="Kinesin_motor_dom_sf"/>
</dbReference>
<accession>A0A1B0AZ35</accession>
<evidence type="ECO:0000313" key="7">
    <source>
        <dbReference type="Proteomes" id="UP000092460"/>
    </source>
</evidence>
<organism evidence="6 7">
    <name type="scientific">Glossina palpalis gambiensis</name>
    <dbReference type="NCBI Taxonomy" id="67801"/>
    <lineage>
        <taxon>Eukaryota</taxon>
        <taxon>Metazoa</taxon>
        <taxon>Ecdysozoa</taxon>
        <taxon>Arthropoda</taxon>
        <taxon>Hexapoda</taxon>
        <taxon>Insecta</taxon>
        <taxon>Pterygota</taxon>
        <taxon>Neoptera</taxon>
        <taxon>Endopterygota</taxon>
        <taxon>Diptera</taxon>
        <taxon>Brachycera</taxon>
        <taxon>Muscomorpha</taxon>
        <taxon>Hippoboscoidea</taxon>
        <taxon>Glossinidae</taxon>
        <taxon>Glossina</taxon>
    </lineage>
</organism>
<protein>
    <recommendedName>
        <fullName evidence="5">Kinesin motor domain-containing protein</fullName>
    </recommendedName>
</protein>
<reference evidence="6" key="2">
    <citation type="submission" date="2020-05" db="UniProtKB">
        <authorList>
            <consortium name="EnsemblMetazoa"/>
        </authorList>
    </citation>
    <scope>IDENTIFICATION</scope>
    <source>
        <strain evidence="6">IAEA</strain>
    </source>
</reference>
<evidence type="ECO:0000313" key="6">
    <source>
        <dbReference type="EnsemblMetazoa" id="GPPI013518-PA"/>
    </source>
</evidence>
<keyword evidence="7" id="KW-1185">Reference proteome</keyword>
<proteinExistence type="predicted"/>
<evidence type="ECO:0000259" key="5">
    <source>
        <dbReference type="Pfam" id="PF00225"/>
    </source>
</evidence>
<name>A0A1B0AZ35_9MUSC</name>
<dbReference type="VEuPathDB" id="VectorBase:GPPI013518"/>
<dbReference type="Gene3D" id="3.40.850.10">
    <property type="entry name" value="Kinesin motor domain"/>
    <property type="match status" value="2"/>
</dbReference>
<dbReference type="Pfam" id="PF00225">
    <property type="entry name" value="Kinesin"/>
    <property type="match status" value="1"/>
</dbReference>
<dbReference type="InterPro" id="IPR027640">
    <property type="entry name" value="Kinesin-like_fam"/>
</dbReference>
<dbReference type="GO" id="GO:0005524">
    <property type="term" value="F:ATP binding"/>
    <property type="evidence" value="ECO:0007669"/>
    <property type="project" value="UniProtKB-KW"/>
</dbReference>
<dbReference type="Proteomes" id="UP000092460">
    <property type="component" value="Unassembled WGS sequence"/>
</dbReference>
<reference evidence="7" key="1">
    <citation type="submission" date="2015-01" db="EMBL/GenBank/DDBJ databases">
        <authorList>
            <person name="Aksoy S."/>
            <person name="Warren W."/>
            <person name="Wilson R.K."/>
        </authorList>
    </citation>
    <scope>NUCLEOTIDE SEQUENCE [LARGE SCALE GENOMIC DNA]</scope>
    <source>
        <strain evidence="7">IAEA</strain>
    </source>
</reference>
<dbReference type="GO" id="GO:0008017">
    <property type="term" value="F:microtubule binding"/>
    <property type="evidence" value="ECO:0007669"/>
    <property type="project" value="InterPro"/>
</dbReference>
<dbReference type="EMBL" id="JXJN01006142">
    <property type="status" value="NOT_ANNOTATED_CDS"/>
    <property type="molecule type" value="Genomic_DNA"/>
</dbReference>
<evidence type="ECO:0000256" key="1">
    <source>
        <dbReference type="ARBA" id="ARBA00004245"/>
    </source>
</evidence>
<dbReference type="GO" id="GO:0007018">
    <property type="term" value="P:microtubule-based movement"/>
    <property type="evidence" value="ECO:0007669"/>
    <property type="project" value="InterPro"/>
</dbReference>
<keyword evidence="3" id="KW-0067">ATP-binding</keyword>
<evidence type="ECO:0000256" key="4">
    <source>
        <dbReference type="ARBA" id="ARBA00023212"/>
    </source>
</evidence>
<sequence>MPLIAAILADYNWSVFAYGQTGAGNTHIIVGKECDQSKSTGDDDHDFDYDIVIMSRALVHFFDGLHVLEFVGLNTKTLIFHDSTKKDSAIIQALERYHTMKLTHTPQELMGGRTKSSIIAIISSSHKDIDKILSTSEHACRVKKTEISQKLATGTICNLQRYPIYRPITHSLYLRCRLEHKRSKYHQAVTMPELGDRMPWKDGKHQLYSLEYRKIVLIS</sequence>
<keyword evidence="4" id="KW-0206">Cytoskeleton</keyword>
<keyword evidence="2" id="KW-0547">Nucleotide-binding</keyword>
<dbReference type="GO" id="GO:0005874">
    <property type="term" value="C:microtubule"/>
    <property type="evidence" value="ECO:0007669"/>
    <property type="project" value="TreeGrafter"/>
</dbReference>
<keyword evidence="4" id="KW-0963">Cytoplasm</keyword>
<dbReference type="AlphaFoldDB" id="A0A1B0AZ35"/>
<dbReference type="SUPFAM" id="SSF52540">
    <property type="entry name" value="P-loop containing nucleoside triphosphate hydrolases"/>
    <property type="match status" value="1"/>
</dbReference>
<feature type="domain" description="Kinesin motor" evidence="5">
    <location>
        <begin position="2"/>
        <end position="36"/>
    </location>
</feature>
<dbReference type="STRING" id="67801.A0A1B0AZ35"/>